<dbReference type="GO" id="GO:0004534">
    <property type="term" value="F:5'-3' RNA exonuclease activity"/>
    <property type="evidence" value="ECO:0007669"/>
    <property type="project" value="TreeGrafter"/>
</dbReference>
<dbReference type="Gene3D" id="3.20.20.140">
    <property type="entry name" value="Metal-dependent hydrolases"/>
    <property type="match status" value="1"/>
</dbReference>
<organism evidence="2 3">
    <name type="scientific">Candidatus Avoscillospira avistercoris</name>
    <dbReference type="NCBI Taxonomy" id="2840707"/>
    <lineage>
        <taxon>Bacteria</taxon>
        <taxon>Bacillati</taxon>
        <taxon>Bacillota</taxon>
        <taxon>Clostridia</taxon>
        <taxon>Eubacteriales</taxon>
        <taxon>Oscillospiraceae</taxon>
        <taxon>Oscillospiraceae incertae sedis</taxon>
        <taxon>Candidatus Avoscillospira</taxon>
    </lineage>
</organism>
<evidence type="ECO:0000313" key="3">
    <source>
        <dbReference type="Proteomes" id="UP000886741"/>
    </source>
</evidence>
<dbReference type="InterPro" id="IPR052018">
    <property type="entry name" value="PHP_domain"/>
</dbReference>
<dbReference type="NCBIfam" id="NF038032">
    <property type="entry name" value="CehA_McbA_metalo"/>
    <property type="match status" value="1"/>
</dbReference>
<dbReference type="Proteomes" id="UP000886741">
    <property type="component" value="Unassembled WGS sequence"/>
</dbReference>
<accession>A0A9D1F9J3</accession>
<dbReference type="GO" id="GO:0035312">
    <property type="term" value="F:5'-3' DNA exonuclease activity"/>
    <property type="evidence" value="ECO:0007669"/>
    <property type="project" value="TreeGrafter"/>
</dbReference>
<dbReference type="SUPFAM" id="SSF89550">
    <property type="entry name" value="PHP domain-like"/>
    <property type="match status" value="1"/>
</dbReference>
<dbReference type="SMART" id="SM00481">
    <property type="entry name" value="POLIIIAc"/>
    <property type="match status" value="1"/>
</dbReference>
<protein>
    <submittedName>
        <fullName evidence="2">CehA/McbA family metallohydrolase</fullName>
    </submittedName>
</protein>
<feature type="domain" description="Polymerase/histidinol phosphatase N-terminal" evidence="1">
    <location>
        <begin position="5"/>
        <end position="66"/>
    </location>
</feature>
<dbReference type="PANTHER" id="PTHR42924">
    <property type="entry name" value="EXONUCLEASE"/>
    <property type="match status" value="1"/>
</dbReference>
<reference evidence="2" key="1">
    <citation type="submission" date="2020-10" db="EMBL/GenBank/DDBJ databases">
        <authorList>
            <person name="Gilroy R."/>
        </authorList>
    </citation>
    <scope>NUCLEOTIDE SEQUENCE</scope>
    <source>
        <strain evidence="2">ChiBcec16-1751</strain>
    </source>
</reference>
<proteinExistence type="predicted"/>
<dbReference type="InterPro" id="IPR016195">
    <property type="entry name" value="Pol/histidinol_Pase-like"/>
</dbReference>
<dbReference type="Pfam" id="PF02811">
    <property type="entry name" value="PHP"/>
    <property type="match status" value="1"/>
</dbReference>
<dbReference type="InterPro" id="IPR003141">
    <property type="entry name" value="Pol/His_phosphatase_N"/>
</dbReference>
<gene>
    <name evidence="2" type="ORF">IAA83_05755</name>
</gene>
<evidence type="ECO:0000259" key="1">
    <source>
        <dbReference type="SMART" id="SM00481"/>
    </source>
</evidence>
<dbReference type="EMBL" id="DVJJ01000087">
    <property type="protein sequence ID" value="HIS64859.1"/>
    <property type="molecule type" value="Genomic_DNA"/>
</dbReference>
<sequence length="247" mass="26670">MTLRVDLHVHTDRSIDGRHSLERMAAAAKRAGLDAIAITDHDQCTPLPPELEGVLLIPACEISTQVGHITGLFLDRPVAFDTLCKDGRPTGQAAVEEIHRCGGLAVAAHPFQKPGVDGSRLPPGLDAMEGVNARANFKVSDANARARQWAMDHHLPAVGGSDSHGFQEVGNGYTEVDCPKKNLSALKEAIAAGRCRPVLRRHTTHREKGLSQLAKARKRGGVLRTGKALAYVVLCLYRDLLHAPKEE</sequence>
<reference evidence="2" key="2">
    <citation type="journal article" date="2021" name="PeerJ">
        <title>Extensive microbial diversity within the chicken gut microbiome revealed by metagenomics and culture.</title>
        <authorList>
            <person name="Gilroy R."/>
            <person name="Ravi A."/>
            <person name="Getino M."/>
            <person name="Pursley I."/>
            <person name="Horton D.L."/>
            <person name="Alikhan N.F."/>
            <person name="Baker D."/>
            <person name="Gharbi K."/>
            <person name="Hall N."/>
            <person name="Watson M."/>
            <person name="Adriaenssens E.M."/>
            <person name="Foster-Nyarko E."/>
            <person name="Jarju S."/>
            <person name="Secka A."/>
            <person name="Antonio M."/>
            <person name="Oren A."/>
            <person name="Chaudhuri R.R."/>
            <person name="La Ragione R."/>
            <person name="Hildebrand F."/>
            <person name="Pallen M.J."/>
        </authorList>
    </citation>
    <scope>NUCLEOTIDE SEQUENCE</scope>
    <source>
        <strain evidence="2">ChiBcec16-1751</strain>
    </source>
</reference>
<comment type="caution">
    <text evidence="2">The sequence shown here is derived from an EMBL/GenBank/DDBJ whole genome shotgun (WGS) entry which is preliminary data.</text>
</comment>
<evidence type="ECO:0000313" key="2">
    <source>
        <dbReference type="EMBL" id="HIS64859.1"/>
    </source>
</evidence>
<dbReference type="PANTHER" id="PTHR42924:SF3">
    <property type="entry name" value="POLYMERASE_HISTIDINOL PHOSPHATASE N-TERMINAL DOMAIN-CONTAINING PROTEIN"/>
    <property type="match status" value="1"/>
</dbReference>
<dbReference type="Pfam" id="PF13263">
    <property type="entry name" value="PHP_C"/>
    <property type="match status" value="1"/>
</dbReference>
<name>A0A9D1F9J3_9FIRM</name>
<dbReference type="AlphaFoldDB" id="A0A9D1F9J3"/>
<dbReference type="InterPro" id="IPR004013">
    <property type="entry name" value="PHP_dom"/>
</dbReference>